<dbReference type="GeneID" id="111498892"/>
<dbReference type="KEGG" id="cmax:111498892"/>
<reference evidence="2" key="1">
    <citation type="submission" date="2025-08" db="UniProtKB">
        <authorList>
            <consortium name="RefSeq"/>
        </authorList>
    </citation>
    <scope>IDENTIFICATION</scope>
    <source>
        <tissue evidence="2">Young leaves</tissue>
    </source>
</reference>
<dbReference type="AlphaFoldDB" id="A0A6J1KZ10"/>
<organism evidence="1 2">
    <name type="scientific">Cucurbita maxima</name>
    <name type="common">Pumpkin</name>
    <name type="synonym">Winter squash</name>
    <dbReference type="NCBI Taxonomy" id="3661"/>
    <lineage>
        <taxon>Eukaryota</taxon>
        <taxon>Viridiplantae</taxon>
        <taxon>Streptophyta</taxon>
        <taxon>Embryophyta</taxon>
        <taxon>Tracheophyta</taxon>
        <taxon>Spermatophyta</taxon>
        <taxon>Magnoliopsida</taxon>
        <taxon>eudicotyledons</taxon>
        <taxon>Gunneridae</taxon>
        <taxon>Pentapetalae</taxon>
        <taxon>rosids</taxon>
        <taxon>fabids</taxon>
        <taxon>Cucurbitales</taxon>
        <taxon>Cucurbitaceae</taxon>
        <taxon>Cucurbiteae</taxon>
        <taxon>Cucurbita</taxon>
    </lineage>
</organism>
<name>A0A6J1KZ10_CUCMA</name>
<gene>
    <name evidence="2" type="primary">LOC111498892</name>
</gene>
<evidence type="ECO:0000313" key="1">
    <source>
        <dbReference type="Proteomes" id="UP000504608"/>
    </source>
</evidence>
<sequence length="165" mass="18709">MCLAVYEHNPPRAIFEFYNSYTPNQQPPESTRLMMLSSPQNQLDVGTIDCAAFVSIDSQRFRYVLNLFRNVEKVDVAIMPSKVIFRSPGRTMFLYTEDKQCIIGGIGAGKELGFPISLNPTTFFNDLITIVDRVWLYLTTKLVSVIAAPIDLNVRIETYFIPSTV</sequence>
<evidence type="ECO:0000313" key="2">
    <source>
        <dbReference type="RefSeq" id="XP_023006015.1"/>
    </source>
</evidence>
<dbReference type="Proteomes" id="UP000504608">
    <property type="component" value="Unplaced"/>
</dbReference>
<accession>A0A6J1KZ10</accession>
<keyword evidence="1" id="KW-1185">Reference proteome</keyword>
<dbReference type="RefSeq" id="XP_023006015.1">
    <property type="nucleotide sequence ID" value="XM_023150247.1"/>
</dbReference>
<proteinExistence type="predicted"/>
<protein>
    <submittedName>
        <fullName evidence="2">Uncharacterized protein LOC111498892</fullName>
    </submittedName>
</protein>